<dbReference type="AlphaFoldDB" id="A0A074VTD4"/>
<evidence type="ECO:0000313" key="2">
    <source>
        <dbReference type="EMBL" id="KEQ63673.1"/>
    </source>
</evidence>
<keyword evidence="1" id="KW-0812">Transmembrane</keyword>
<keyword evidence="1" id="KW-0472">Membrane</keyword>
<feature type="transmembrane region" description="Helical" evidence="1">
    <location>
        <begin position="334"/>
        <end position="355"/>
    </location>
</feature>
<feature type="transmembrane region" description="Helical" evidence="1">
    <location>
        <begin position="207"/>
        <end position="223"/>
    </location>
</feature>
<sequence>MSLSTGIRLLDFAPLLPITIAVTYVASVVFGWEQTLARRIQAHVKKDTALLPKDIADTKPQESQSWTSHIISAAVPMAHHYVTTTKLYSMERSERISVNVCLCQIAIVMVEFTIHYIRYRDSRRGRLLALGAAWGAMTLRTLSLVSDTKWTNLTTSVCIATLGVVSILPEPPAPYQVSSRTPSQDVDKSEKADPLDTKIKISRSSSVAYHICSISLLLVYLLHDYPSLSAQVFYIFPWSSSISHWLLVFALMLLRMGVDNWQATSRNQQIWVQHFQDFVIHAYQGTPDFMRGGVLMPISVCGFWFGLFFLANYMTSCLGFRRLILDEPRTRPKFMDGGVFGAVLYQMLVGLQMFLRRGKIGPGVHVFHLLMVFGVAFAQTVTAVVTIAAGLFVWRFLFH</sequence>
<feature type="transmembrane region" description="Helical" evidence="1">
    <location>
        <begin position="96"/>
        <end position="117"/>
    </location>
</feature>
<feature type="transmembrane region" description="Helical" evidence="1">
    <location>
        <begin position="294"/>
        <end position="314"/>
    </location>
</feature>
<dbReference type="Proteomes" id="UP000030672">
    <property type="component" value="Unassembled WGS sequence"/>
</dbReference>
<evidence type="ECO:0000256" key="1">
    <source>
        <dbReference type="SAM" id="Phobius"/>
    </source>
</evidence>
<dbReference type="EMBL" id="KL584831">
    <property type="protein sequence ID" value="KEQ63673.1"/>
    <property type="molecule type" value="Genomic_DNA"/>
</dbReference>
<name>A0A074VTD4_AURM1</name>
<accession>A0A074VTD4</accession>
<keyword evidence="3" id="KW-1185">Reference proteome</keyword>
<feature type="transmembrane region" description="Helical" evidence="1">
    <location>
        <begin position="12"/>
        <end position="32"/>
    </location>
</feature>
<evidence type="ECO:0000313" key="3">
    <source>
        <dbReference type="Proteomes" id="UP000030672"/>
    </source>
</evidence>
<dbReference type="GeneID" id="63914694"/>
<feature type="transmembrane region" description="Helical" evidence="1">
    <location>
        <begin position="367"/>
        <end position="394"/>
    </location>
</feature>
<dbReference type="HOGENOM" id="CLU_688843_0_0_1"/>
<feature type="transmembrane region" description="Helical" evidence="1">
    <location>
        <begin position="235"/>
        <end position="254"/>
    </location>
</feature>
<reference evidence="2 3" key="1">
    <citation type="journal article" date="2014" name="BMC Genomics">
        <title>Genome sequencing of four Aureobasidium pullulans varieties: biotechnological potential, stress tolerance, and description of new species.</title>
        <authorList>
            <person name="Gostin Ar C."/>
            <person name="Ohm R.A."/>
            <person name="Kogej T."/>
            <person name="Sonjak S."/>
            <person name="Turk M."/>
            <person name="Zajc J."/>
            <person name="Zalar P."/>
            <person name="Grube M."/>
            <person name="Sun H."/>
            <person name="Han J."/>
            <person name="Sharma A."/>
            <person name="Chiniquy J."/>
            <person name="Ngan C.Y."/>
            <person name="Lipzen A."/>
            <person name="Barry K."/>
            <person name="Grigoriev I.V."/>
            <person name="Gunde-Cimerman N."/>
        </authorList>
    </citation>
    <scope>NUCLEOTIDE SEQUENCE [LARGE SCALE GENOMIC DNA]</scope>
    <source>
        <strain evidence="2 3">CBS 110374</strain>
    </source>
</reference>
<organism evidence="2 3">
    <name type="scientific">Aureobasidium melanogenum (strain CBS 110374)</name>
    <name type="common">Aureobasidium pullulans var. melanogenum</name>
    <dbReference type="NCBI Taxonomy" id="1043003"/>
    <lineage>
        <taxon>Eukaryota</taxon>
        <taxon>Fungi</taxon>
        <taxon>Dikarya</taxon>
        <taxon>Ascomycota</taxon>
        <taxon>Pezizomycotina</taxon>
        <taxon>Dothideomycetes</taxon>
        <taxon>Dothideomycetidae</taxon>
        <taxon>Dothideales</taxon>
        <taxon>Saccotheciaceae</taxon>
        <taxon>Aureobasidium</taxon>
    </lineage>
</organism>
<keyword evidence="1" id="KW-1133">Transmembrane helix</keyword>
<proteinExistence type="predicted"/>
<dbReference type="RefSeq" id="XP_040880696.1">
    <property type="nucleotide sequence ID" value="XM_041021321.1"/>
</dbReference>
<gene>
    <name evidence="2" type="ORF">M437DRAFT_46791</name>
</gene>
<protein>
    <submittedName>
        <fullName evidence="2">Uncharacterized protein</fullName>
    </submittedName>
</protein>